<dbReference type="SUPFAM" id="SSF50985">
    <property type="entry name" value="RCC1/BLIP-II"/>
    <property type="match status" value="1"/>
</dbReference>
<dbReference type="InterPro" id="IPR009091">
    <property type="entry name" value="RCC1/BLIP-II"/>
</dbReference>
<dbReference type="InterPro" id="IPR051553">
    <property type="entry name" value="Ran_GTPase-activating"/>
</dbReference>
<reference evidence="4" key="1">
    <citation type="submission" date="2022-11" db="UniProtKB">
        <authorList>
            <consortium name="WormBaseParasite"/>
        </authorList>
    </citation>
    <scope>IDENTIFICATION</scope>
</reference>
<accession>A0A915DC45</accession>
<sequence length="543" mass="60106">MYGQLARGDNKDAWLPVKIPLLSNVVYITLGYAHSLFRKSDGSVFGCGAICNGQLGIDPLQKSWSDTLKSPALHQLPMPTPIRLLSSGYFHGVAVSAKGDCLYEWGECPQSLKMRTFLMKRLRSNALKEKKECNEKGVSTTDSVNKHLQPLPSEMPRDYFEVRKLSGSWQQKDKSEPSLVVEPRGVKWVHVQCARNSTTAVAADGRVYVWGRNDKNQLGLGILKKPNSAVRRIVFKATKGPKSVELPDDNHVDVPTVIPGLDVLTHKAISKEDLEAQTMNHLAGADQLALTSVSRFLVKHPSKVFLAAEMHLLAGDLLHALDVLIGICERTGLLAGSSDKSSTSSPMSRTVKSPSPRPTNQGESSRSGGTPILDEDRNGNSPPIPTTTLPLHRPHTLPIPHLTYCWIRLGTWSDCIPSEKLSADPRLCRLIDPYVELGPCEPSSSTSSSINAPIRKLVDLNIRERYSRLKKCSVPQKYMVLRQKCDQLLANDQLRFYSDCCHYEKCVVESGPAKLEFAAIRNRLRKCTKCVLKNRLAGDRSSV</sequence>
<feature type="compositionally biased region" description="Low complexity" evidence="2">
    <location>
        <begin position="337"/>
        <end position="353"/>
    </location>
</feature>
<feature type="repeat" description="RCC1" evidence="1">
    <location>
        <begin position="205"/>
        <end position="260"/>
    </location>
</feature>
<dbReference type="InterPro" id="IPR000408">
    <property type="entry name" value="Reg_chr_condens"/>
</dbReference>
<protein>
    <submittedName>
        <fullName evidence="4">Uncharacterized protein</fullName>
    </submittedName>
</protein>
<name>A0A915DC45_9BILA</name>
<feature type="compositionally biased region" description="Polar residues" evidence="2">
    <location>
        <begin position="358"/>
        <end position="368"/>
    </location>
</feature>
<keyword evidence="3" id="KW-1185">Reference proteome</keyword>
<evidence type="ECO:0000256" key="2">
    <source>
        <dbReference type="SAM" id="MobiDB-lite"/>
    </source>
</evidence>
<feature type="region of interest" description="Disordered" evidence="2">
    <location>
        <begin position="335"/>
        <end position="392"/>
    </location>
</feature>
<proteinExistence type="predicted"/>
<feature type="repeat" description="RCC1" evidence="1">
    <location>
        <begin position="42"/>
        <end position="98"/>
    </location>
</feature>
<evidence type="ECO:0000313" key="3">
    <source>
        <dbReference type="Proteomes" id="UP000887574"/>
    </source>
</evidence>
<organism evidence="3 4">
    <name type="scientific">Ditylenchus dipsaci</name>
    <dbReference type="NCBI Taxonomy" id="166011"/>
    <lineage>
        <taxon>Eukaryota</taxon>
        <taxon>Metazoa</taxon>
        <taxon>Ecdysozoa</taxon>
        <taxon>Nematoda</taxon>
        <taxon>Chromadorea</taxon>
        <taxon>Rhabditida</taxon>
        <taxon>Tylenchina</taxon>
        <taxon>Tylenchomorpha</taxon>
        <taxon>Sphaerularioidea</taxon>
        <taxon>Anguinidae</taxon>
        <taxon>Anguininae</taxon>
        <taxon>Ditylenchus</taxon>
    </lineage>
</organism>
<evidence type="ECO:0000313" key="4">
    <source>
        <dbReference type="WBParaSite" id="jg17664"/>
    </source>
</evidence>
<dbReference type="Gene3D" id="2.130.10.30">
    <property type="entry name" value="Regulator of chromosome condensation 1/beta-lactamase-inhibitor protein II"/>
    <property type="match status" value="2"/>
</dbReference>
<dbReference type="WBParaSite" id="jg17664">
    <property type="protein sequence ID" value="jg17664"/>
    <property type="gene ID" value="jg17664"/>
</dbReference>
<dbReference type="Proteomes" id="UP000887574">
    <property type="component" value="Unplaced"/>
</dbReference>
<dbReference type="Pfam" id="PF00415">
    <property type="entry name" value="RCC1"/>
    <property type="match status" value="2"/>
</dbReference>
<dbReference type="PANTHER" id="PTHR45982:SF1">
    <property type="entry name" value="REGULATOR OF CHROMOSOME CONDENSATION"/>
    <property type="match status" value="1"/>
</dbReference>
<dbReference type="PROSITE" id="PS50012">
    <property type="entry name" value="RCC1_3"/>
    <property type="match status" value="2"/>
</dbReference>
<evidence type="ECO:0000256" key="1">
    <source>
        <dbReference type="PROSITE-ProRule" id="PRU00235"/>
    </source>
</evidence>
<dbReference type="PANTHER" id="PTHR45982">
    <property type="entry name" value="REGULATOR OF CHROMOSOME CONDENSATION"/>
    <property type="match status" value="1"/>
</dbReference>
<dbReference type="AlphaFoldDB" id="A0A915DC45"/>